<dbReference type="STRING" id="57577.A0A2K3MCA7"/>
<keyword evidence="2" id="KW-0067">ATP-binding</keyword>
<dbReference type="PANTHER" id="PTHR47958">
    <property type="entry name" value="ATP-DEPENDENT RNA HELICASE DBP3"/>
    <property type="match status" value="1"/>
</dbReference>
<keyword evidence="2" id="KW-0378">Hydrolase</keyword>
<protein>
    <submittedName>
        <fullName evidence="2">DEAD-box ATP-dependent RNA helicase 37-like protein</fullName>
    </submittedName>
</protein>
<organism evidence="2 3">
    <name type="scientific">Trifolium pratense</name>
    <name type="common">Red clover</name>
    <dbReference type="NCBI Taxonomy" id="57577"/>
    <lineage>
        <taxon>Eukaryota</taxon>
        <taxon>Viridiplantae</taxon>
        <taxon>Streptophyta</taxon>
        <taxon>Embryophyta</taxon>
        <taxon>Tracheophyta</taxon>
        <taxon>Spermatophyta</taxon>
        <taxon>Magnoliopsida</taxon>
        <taxon>eudicotyledons</taxon>
        <taxon>Gunneridae</taxon>
        <taxon>Pentapetalae</taxon>
        <taxon>rosids</taxon>
        <taxon>fabids</taxon>
        <taxon>Fabales</taxon>
        <taxon>Fabaceae</taxon>
        <taxon>Papilionoideae</taxon>
        <taxon>50 kb inversion clade</taxon>
        <taxon>NPAAA clade</taxon>
        <taxon>Hologalegina</taxon>
        <taxon>IRL clade</taxon>
        <taxon>Trifolieae</taxon>
        <taxon>Trifolium</taxon>
    </lineage>
</organism>
<keyword evidence="2" id="KW-0347">Helicase</keyword>
<evidence type="ECO:0000313" key="3">
    <source>
        <dbReference type="Proteomes" id="UP000236291"/>
    </source>
</evidence>
<gene>
    <name evidence="2" type="ORF">L195_g044514</name>
</gene>
<reference evidence="2 3" key="2">
    <citation type="journal article" date="2017" name="Front. Plant Sci.">
        <title>Gene Classification and Mining of Molecular Markers Useful in Red Clover (Trifolium pratense) Breeding.</title>
        <authorList>
            <person name="Istvanek J."/>
            <person name="Dluhosova J."/>
            <person name="Dluhos P."/>
            <person name="Patkova L."/>
            <person name="Nedelnik J."/>
            <person name="Repkova J."/>
        </authorList>
    </citation>
    <scope>NUCLEOTIDE SEQUENCE [LARGE SCALE GENOMIC DNA]</scope>
    <source>
        <strain evidence="3">cv. Tatra</strain>
        <tissue evidence="2">Young leaves</tissue>
    </source>
</reference>
<comment type="caution">
    <text evidence="2">The sequence shown here is derived from an EMBL/GenBank/DDBJ whole genome shotgun (WGS) entry which is preliminary data.</text>
</comment>
<dbReference type="GO" id="GO:0003723">
    <property type="term" value="F:RNA binding"/>
    <property type="evidence" value="ECO:0007669"/>
    <property type="project" value="UniProtKB-KW"/>
</dbReference>
<dbReference type="GO" id="GO:0004386">
    <property type="term" value="F:helicase activity"/>
    <property type="evidence" value="ECO:0007669"/>
    <property type="project" value="UniProtKB-KW"/>
</dbReference>
<name>A0A2K3MCA7_TRIPR</name>
<keyword evidence="1" id="KW-0694">RNA-binding</keyword>
<evidence type="ECO:0000313" key="2">
    <source>
        <dbReference type="EMBL" id="PNX88410.1"/>
    </source>
</evidence>
<evidence type="ECO:0000256" key="1">
    <source>
        <dbReference type="ARBA" id="ARBA00022884"/>
    </source>
</evidence>
<accession>A0A2K3MCA7</accession>
<dbReference type="SUPFAM" id="SSF52540">
    <property type="entry name" value="P-loop containing nucleoside triphosphate hydrolases"/>
    <property type="match status" value="1"/>
</dbReference>
<dbReference type="InterPro" id="IPR027417">
    <property type="entry name" value="P-loop_NTPase"/>
</dbReference>
<keyword evidence="2" id="KW-0547">Nucleotide-binding</keyword>
<dbReference type="EMBL" id="ASHM01056465">
    <property type="protein sequence ID" value="PNX88410.1"/>
    <property type="molecule type" value="Genomic_DNA"/>
</dbReference>
<sequence length="99" mass="11023">RLASDFLSNYIFLAVGRVGSSTDLIDQRVEYVQESDKRSHLMDLLHAQRANGVQGKQALTLVFVETKKGADALEHWLCLNNFPATTIHGDRTQQVTLPG</sequence>
<dbReference type="Gene3D" id="3.40.50.300">
    <property type="entry name" value="P-loop containing nucleotide triphosphate hydrolases"/>
    <property type="match status" value="1"/>
</dbReference>
<dbReference type="AlphaFoldDB" id="A0A2K3MCA7"/>
<feature type="non-terminal residue" evidence="2">
    <location>
        <position position="1"/>
    </location>
</feature>
<reference evidence="2 3" key="1">
    <citation type="journal article" date="2014" name="Am. J. Bot.">
        <title>Genome assembly and annotation for red clover (Trifolium pratense; Fabaceae).</title>
        <authorList>
            <person name="Istvanek J."/>
            <person name="Jaros M."/>
            <person name="Krenek A."/>
            <person name="Repkova J."/>
        </authorList>
    </citation>
    <scope>NUCLEOTIDE SEQUENCE [LARGE SCALE GENOMIC DNA]</scope>
    <source>
        <strain evidence="3">cv. Tatra</strain>
        <tissue evidence="2">Young leaves</tissue>
    </source>
</reference>
<dbReference type="Proteomes" id="UP000236291">
    <property type="component" value="Unassembled WGS sequence"/>
</dbReference>
<proteinExistence type="predicted"/>